<evidence type="ECO:0000256" key="8">
    <source>
        <dbReference type="ARBA" id="ARBA00022679"/>
    </source>
</evidence>
<name>A0ABQ2YFL4_9GAMM</name>
<feature type="domain" description="Histidine kinase" evidence="16">
    <location>
        <begin position="313"/>
        <end position="563"/>
    </location>
</feature>
<evidence type="ECO:0000313" key="19">
    <source>
        <dbReference type="EMBL" id="GGX80092.1"/>
    </source>
</evidence>
<dbReference type="PROSITE" id="PS50851">
    <property type="entry name" value="CHEW"/>
    <property type="match status" value="1"/>
</dbReference>
<dbReference type="InterPro" id="IPR035891">
    <property type="entry name" value="CheY-binding_CheA"/>
</dbReference>
<keyword evidence="20" id="KW-1185">Reference proteome</keyword>
<evidence type="ECO:0000313" key="20">
    <source>
        <dbReference type="Proteomes" id="UP000653056"/>
    </source>
</evidence>
<evidence type="ECO:0000256" key="6">
    <source>
        <dbReference type="ARBA" id="ARBA00022500"/>
    </source>
</evidence>
<dbReference type="SMART" id="SM00073">
    <property type="entry name" value="HPT"/>
    <property type="match status" value="1"/>
</dbReference>
<evidence type="ECO:0000256" key="5">
    <source>
        <dbReference type="ARBA" id="ARBA00022490"/>
    </source>
</evidence>
<evidence type="ECO:0000256" key="14">
    <source>
        <dbReference type="PROSITE-ProRule" id="PRU00110"/>
    </source>
</evidence>
<dbReference type="InterPro" id="IPR036641">
    <property type="entry name" value="HPT_dom_sf"/>
</dbReference>
<feature type="region of interest" description="Disordered" evidence="15">
    <location>
        <begin position="132"/>
        <end position="176"/>
    </location>
</feature>
<dbReference type="InterPro" id="IPR037006">
    <property type="entry name" value="CheA-like_homodim_sf"/>
</dbReference>
<dbReference type="Gene3D" id="1.10.287.560">
    <property type="entry name" value="Histidine kinase CheA-like, homodimeric domain"/>
    <property type="match status" value="1"/>
</dbReference>
<evidence type="ECO:0000256" key="2">
    <source>
        <dbReference type="ARBA" id="ARBA00004496"/>
    </source>
</evidence>
<evidence type="ECO:0000256" key="13">
    <source>
        <dbReference type="ARBA" id="ARBA00035100"/>
    </source>
</evidence>
<dbReference type="InterPro" id="IPR015162">
    <property type="entry name" value="CheY-binding"/>
</dbReference>
<dbReference type="PANTHER" id="PTHR43395:SF10">
    <property type="entry name" value="CHEMOTAXIS PROTEIN CHEA"/>
    <property type="match status" value="1"/>
</dbReference>
<keyword evidence="5" id="KW-0963">Cytoplasm</keyword>
<dbReference type="Gene3D" id="2.30.30.40">
    <property type="entry name" value="SH3 Domains"/>
    <property type="match status" value="1"/>
</dbReference>
<keyword evidence="12" id="KW-0902">Two-component regulatory system</keyword>
<keyword evidence="11" id="KW-0067">ATP-binding</keyword>
<dbReference type="SMART" id="SM00260">
    <property type="entry name" value="CheW"/>
    <property type="match status" value="1"/>
</dbReference>
<dbReference type="EC" id="2.7.13.3" evidence="3"/>
<dbReference type="Gene3D" id="3.30.565.10">
    <property type="entry name" value="Histidine kinase-like ATPase, C-terminal domain"/>
    <property type="match status" value="1"/>
</dbReference>
<dbReference type="InterPro" id="IPR036061">
    <property type="entry name" value="CheW-like_dom_sf"/>
</dbReference>
<evidence type="ECO:0000256" key="3">
    <source>
        <dbReference type="ARBA" id="ARBA00012438"/>
    </source>
</evidence>
<accession>A0ABQ2YFL4</accession>
<feature type="domain" description="HPt" evidence="18">
    <location>
        <begin position="1"/>
        <end position="103"/>
    </location>
</feature>
<dbReference type="SUPFAM" id="SSF50341">
    <property type="entry name" value="CheW-like"/>
    <property type="match status" value="1"/>
</dbReference>
<dbReference type="Pfam" id="PF09078">
    <property type="entry name" value="CheY-binding"/>
    <property type="match status" value="1"/>
</dbReference>
<reference evidence="20" key="1">
    <citation type="journal article" date="2019" name="Int. J. Syst. Evol. Microbiol.">
        <title>The Global Catalogue of Microorganisms (GCM) 10K type strain sequencing project: providing services to taxonomists for standard genome sequencing and annotation.</title>
        <authorList>
            <consortium name="The Broad Institute Genomics Platform"/>
            <consortium name="The Broad Institute Genome Sequencing Center for Infectious Disease"/>
            <person name="Wu L."/>
            <person name="Ma J."/>
        </authorList>
    </citation>
    <scope>NUCLEOTIDE SEQUENCE [LARGE SCALE GENOMIC DNA]</scope>
    <source>
        <strain evidence="20">KCTC 22228</strain>
    </source>
</reference>
<keyword evidence="9" id="KW-0547">Nucleotide-binding</keyword>
<dbReference type="SMART" id="SM01231">
    <property type="entry name" value="H-kinase_dim"/>
    <property type="match status" value="1"/>
</dbReference>
<sequence length="725" mass="78014">MDISDFYDTFFEEAEELLGDMERHLLELDVDDPDAEQLNAIFRAAHSIKGGAGTFGFDVLQQTTHLLENLLDHTRRGELVLRRDIVDTFLEAKDMLHDQLDAYRNGEEPDPEAYERICKILQAMALEEMGKSVEGGATAQPEAAVSSEANPEPPVTEKSDEPPSGDASPSDAGSGRLSVALIGVSDKDRETLVEELGNLGKVLDQKGDAKRYVVELETSSSPDDIEAVMCFIVEPEQLEIEAAMGSPASTEPPAQPKEPAADMAKTDDPVAATPPAVGQKAPGDGGWTSTPAANNPPTAKPKAKGGSNAKSGGESTSIRVPVDKVDQIINLVGELIITQSMLDQTASELDGVSHGALVNGMSLLQRNARDLQEAVMSIRMVPMDYVFSRFPRLVRDLAAKLDKDVELITEGKSTELDKSLTERIIDPLTHLVRNSLDHGIETPDAREAAGKSRSGKLTLSAQHQGGNILIEVIDDGAGLNRDKILAKAQANGIAASETMSDDEVWQLIFAPGFSTAEQVSDVSGRGVGMDVVKRNIQAMGGHVEILSRPGEGTTTRIVLPLTLAILDGMSIKVGEEMYILPLGAVLESLQPTDEDLYPMPGDETLLKVRDEYLPVIAVQEVLDVENACIKPTECIAVIVQGEGRRYALLVDDLVGQQQVVVKNLETNYRKVPGVSAATILGDGSVALILDIADLHRLSRNKKEARQAHLPASSHKLVPLKEVEPS</sequence>
<dbReference type="CDD" id="cd00088">
    <property type="entry name" value="HPT"/>
    <property type="match status" value="1"/>
</dbReference>
<evidence type="ECO:0000259" key="18">
    <source>
        <dbReference type="PROSITE" id="PS50894"/>
    </source>
</evidence>
<keyword evidence="10" id="KW-0418">Kinase</keyword>
<dbReference type="Pfam" id="PF01627">
    <property type="entry name" value="Hpt"/>
    <property type="match status" value="1"/>
</dbReference>
<gene>
    <name evidence="19" type="primary">cheA</name>
    <name evidence="19" type="ORF">GCM10007160_04460</name>
</gene>
<keyword evidence="6" id="KW-0145">Chemotaxis</keyword>
<dbReference type="InterPro" id="IPR036890">
    <property type="entry name" value="HATPase_C_sf"/>
</dbReference>
<dbReference type="CDD" id="cd00731">
    <property type="entry name" value="CheA_reg"/>
    <property type="match status" value="1"/>
</dbReference>
<dbReference type="Gene3D" id="1.20.120.160">
    <property type="entry name" value="HPT domain"/>
    <property type="match status" value="1"/>
</dbReference>
<dbReference type="SUPFAM" id="SSF47226">
    <property type="entry name" value="Histidine-containing phosphotransfer domain, HPT domain"/>
    <property type="match status" value="1"/>
</dbReference>
<dbReference type="PRINTS" id="PR00344">
    <property type="entry name" value="BCTRLSENSOR"/>
</dbReference>
<organism evidence="19 20">
    <name type="scientific">Litchfieldella qijiaojingensis</name>
    <dbReference type="NCBI Taxonomy" id="980347"/>
    <lineage>
        <taxon>Bacteria</taxon>
        <taxon>Pseudomonadati</taxon>
        <taxon>Pseudomonadota</taxon>
        <taxon>Gammaproteobacteria</taxon>
        <taxon>Oceanospirillales</taxon>
        <taxon>Halomonadaceae</taxon>
        <taxon>Litchfieldella</taxon>
    </lineage>
</organism>
<evidence type="ECO:0000256" key="1">
    <source>
        <dbReference type="ARBA" id="ARBA00000085"/>
    </source>
</evidence>
<dbReference type="Proteomes" id="UP000653056">
    <property type="component" value="Unassembled WGS sequence"/>
</dbReference>
<dbReference type="RefSeq" id="WP_189465729.1">
    <property type="nucleotide sequence ID" value="NZ_BMXS01000001.1"/>
</dbReference>
<evidence type="ECO:0000256" key="12">
    <source>
        <dbReference type="ARBA" id="ARBA00023012"/>
    </source>
</evidence>
<dbReference type="InterPro" id="IPR051315">
    <property type="entry name" value="Bact_Chemotaxis_CheA"/>
</dbReference>
<dbReference type="InterPro" id="IPR036097">
    <property type="entry name" value="HisK_dim/P_sf"/>
</dbReference>
<dbReference type="InterPro" id="IPR008207">
    <property type="entry name" value="Sig_transdc_His_kin_Hpt_dom"/>
</dbReference>
<dbReference type="CDD" id="cd16916">
    <property type="entry name" value="HATPase_CheA-like"/>
    <property type="match status" value="1"/>
</dbReference>
<evidence type="ECO:0000256" key="15">
    <source>
        <dbReference type="SAM" id="MobiDB-lite"/>
    </source>
</evidence>
<dbReference type="SUPFAM" id="SSF47384">
    <property type="entry name" value="Homodimeric domain of signal transducing histidine kinase"/>
    <property type="match status" value="1"/>
</dbReference>
<comment type="caution">
    <text evidence="19">The sequence shown here is derived from an EMBL/GenBank/DDBJ whole genome shotgun (WGS) entry which is preliminary data.</text>
</comment>
<evidence type="ECO:0000256" key="11">
    <source>
        <dbReference type="ARBA" id="ARBA00022840"/>
    </source>
</evidence>
<dbReference type="Pfam" id="PF02895">
    <property type="entry name" value="H-kinase_dim"/>
    <property type="match status" value="1"/>
</dbReference>
<dbReference type="SUPFAM" id="SSF55874">
    <property type="entry name" value="ATPase domain of HSP90 chaperone/DNA topoisomerase II/histidine kinase"/>
    <property type="match status" value="1"/>
</dbReference>
<dbReference type="SMART" id="SM00387">
    <property type="entry name" value="HATPase_c"/>
    <property type="match status" value="1"/>
</dbReference>
<comment type="catalytic activity">
    <reaction evidence="1">
        <text>ATP + protein L-histidine = ADP + protein N-phospho-L-histidine.</text>
        <dbReference type="EC" id="2.7.13.3"/>
    </reaction>
</comment>
<keyword evidence="8" id="KW-0808">Transferase</keyword>
<feature type="region of interest" description="Disordered" evidence="15">
    <location>
        <begin position="244"/>
        <end position="318"/>
    </location>
</feature>
<dbReference type="PROSITE" id="PS50894">
    <property type="entry name" value="HPT"/>
    <property type="match status" value="1"/>
</dbReference>
<dbReference type="Pfam" id="PF02518">
    <property type="entry name" value="HATPase_c"/>
    <property type="match status" value="1"/>
</dbReference>
<dbReference type="InterPro" id="IPR004358">
    <property type="entry name" value="Sig_transdc_His_kin-like_C"/>
</dbReference>
<evidence type="ECO:0000256" key="10">
    <source>
        <dbReference type="ARBA" id="ARBA00022777"/>
    </source>
</evidence>
<dbReference type="Pfam" id="PF01584">
    <property type="entry name" value="CheW"/>
    <property type="match status" value="1"/>
</dbReference>
<dbReference type="InterPro" id="IPR005467">
    <property type="entry name" value="His_kinase_dom"/>
</dbReference>
<keyword evidence="7 14" id="KW-0597">Phosphoprotein</keyword>
<evidence type="ECO:0000259" key="16">
    <source>
        <dbReference type="PROSITE" id="PS50109"/>
    </source>
</evidence>
<protein>
    <recommendedName>
        <fullName evidence="4">Chemotaxis protein CheA</fullName>
        <ecNumber evidence="3">2.7.13.3</ecNumber>
    </recommendedName>
</protein>
<dbReference type="InterPro" id="IPR002545">
    <property type="entry name" value="CheW-lke_dom"/>
</dbReference>
<feature type="compositionally biased region" description="Low complexity" evidence="15">
    <location>
        <begin position="304"/>
        <end position="315"/>
    </location>
</feature>
<comment type="function">
    <text evidence="13">Involved in the transmission of sensory signals from the chemoreceptors to the flagellar motors. CheA is autophosphorylated; it can transfer its phosphate group to either CheB or CheY.</text>
</comment>
<feature type="compositionally biased region" description="Low complexity" evidence="15">
    <location>
        <begin position="162"/>
        <end position="175"/>
    </location>
</feature>
<feature type="modified residue" description="Phosphohistidine" evidence="14">
    <location>
        <position position="46"/>
    </location>
</feature>
<evidence type="ECO:0000256" key="7">
    <source>
        <dbReference type="ARBA" id="ARBA00022553"/>
    </source>
</evidence>
<feature type="domain" description="CheW-like" evidence="17">
    <location>
        <begin position="565"/>
        <end position="700"/>
    </location>
</feature>
<evidence type="ECO:0000259" key="17">
    <source>
        <dbReference type="PROSITE" id="PS50851"/>
    </source>
</evidence>
<dbReference type="EMBL" id="BMXS01000001">
    <property type="protein sequence ID" value="GGX80092.1"/>
    <property type="molecule type" value="Genomic_DNA"/>
</dbReference>
<proteinExistence type="predicted"/>
<dbReference type="NCBIfam" id="NF007835">
    <property type="entry name" value="PRK10547.1"/>
    <property type="match status" value="1"/>
</dbReference>
<dbReference type="PROSITE" id="PS50109">
    <property type="entry name" value="HIS_KIN"/>
    <property type="match status" value="1"/>
</dbReference>
<dbReference type="Gene3D" id="3.30.70.400">
    <property type="entry name" value="CheY-binding domain of CheA"/>
    <property type="match status" value="1"/>
</dbReference>
<dbReference type="SUPFAM" id="SSF55052">
    <property type="entry name" value="CheY-binding domain of CheA"/>
    <property type="match status" value="1"/>
</dbReference>
<dbReference type="InterPro" id="IPR003594">
    <property type="entry name" value="HATPase_dom"/>
</dbReference>
<evidence type="ECO:0000256" key="9">
    <source>
        <dbReference type="ARBA" id="ARBA00022741"/>
    </source>
</evidence>
<dbReference type="InterPro" id="IPR004105">
    <property type="entry name" value="CheA-like_dim"/>
</dbReference>
<dbReference type="PANTHER" id="PTHR43395">
    <property type="entry name" value="SENSOR HISTIDINE KINASE CHEA"/>
    <property type="match status" value="1"/>
</dbReference>
<evidence type="ECO:0000256" key="4">
    <source>
        <dbReference type="ARBA" id="ARBA00021495"/>
    </source>
</evidence>
<comment type="subcellular location">
    <subcellularLocation>
        <location evidence="2">Cytoplasm</location>
    </subcellularLocation>
</comment>